<dbReference type="InterPro" id="IPR005475">
    <property type="entry name" value="Transketolase-like_Pyr-bd"/>
</dbReference>
<organism evidence="5 6">
    <name type="scientific">Pigmentiphaga kullae</name>
    <dbReference type="NCBI Taxonomy" id="151784"/>
    <lineage>
        <taxon>Bacteria</taxon>
        <taxon>Pseudomonadati</taxon>
        <taxon>Pseudomonadota</taxon>
        <taxon>Betaproteobacteria</taxon>
        <taxon>Burkholderiales</taxon>
        <taxon>Alcaligenaceae</taxon>
        <taxon>Pigmentiphaga</taxon>
    </lineage>
</organism>
<dbReference type="SUPFAM" id="SSF52922">
    <property type="entry name" value="TK C-terminal domain-like"/>
    <property type="match status" value="1"/>
</dbReference>
<dbReference type="FunFam" id="3.40.50.920:FF:000001">
    <property type="entry name" value="Pyruvate dehydrogenase E1 beta subunit"/>
    <property type="match status" value="1"/>
</dbReference>
<gene>
    <name evidence="5" type="ORF">EV675_4239</name>
</gene>
<keyword evidence="5" id="KW-0670">Pyruvate</keyword>
<dbReference type="Pfam" id="PF02779">
    <property type="entry name" value="Transket_pyr"/>
    <property type="match status" value="1"/>
</dbReference>
<feature type="domain" description="Transketolase-like pyrimidine-binding" evidence="4">
    <location>
        <begin position="13"/>
        <end position="188"/>
    </location>
</feature>
<dbReference type="Pfam" id="PF02780">
    <property type="entry name" value="Transketolase_C"/>
    <property type="match status" value="1"/>
</dbReference>
<reference evidence="5 6" key="1">
    <citation type="submission" date="2019-02" db="EMBL/GenBank/DDBJ databases">
        <title>Genomic Encyclopedia of Type Strains, Phase IV (KMG-IV): sequencing the most valuable type-strain genomes for metagenomic binning, comparative biology and taxonomic classification.</title>
        <authorList>
            <person name="Goeker M."/>
        </authorList>
    </citation>
    <scope>NUCLEOTIDE SEQUENCE [LARGE SCALE GENOMIC DNA]</scope>
    <source>
        <strain evidence="5 6">K24</strain>
    </source>
</reference>
<evidence type="ECO:0000256" key="2">
    <source>
        <dbReference type="ARBA" id="ARBA00023002"/>
    </source>
</evidence>
<evidence type="ECO:0000313" key="5">
    <source>
        <dbReference type="EMBL" id="RZS81613.1"/>
    </source>
</evidence>
<dbReference type="Gene3D" id="3.40.50.920">
    <property type="match status" value="1"/>
</dbReference>
<dbReference type="SMART" id="SM00861">
    <property type="entry name" value="Transket_pyr"/>
    <property type="match status" value="1"/>
</dbReference>
<evidence type="ECO:0000256" key="3">
    <source>
        <dbReference type="ARBA" id="ARBA00023052"/>
    </source>
</evidence>
<dbReference type="PANTHER" id="PTHR43257">
    <property type="entry name" value="PYRUVATE DEHYDROGENASE E1 COMPONENT BETA SUBUNIT"/>
    <property type="match status" value="1"/>
</dbReference>
<dbReference type="PANTHER" id="PTHR43257:SF2">
    <property type="entry name" value="PYRUVATE DEHYDROGENASE E1 COMPONENT SUBUNIT BETA"/>
    <property type="match status" value="1"/>
</dbReference>
<comment type="cofactor">
    <cofactor evidence="1">
        <name>thiamine diphosphate</name>
        <dbReference type="ChEBI" id="CHEBI:58937"/>
    </cofactor>
</comment>
<dbReference type="InterPro" id="IPR033248">
    <property type="entry name" value="Transketolase_C"/>
</dbReference>
<dbReference type="SUPFAM" id="SSF52518">
    <property type="entry name" value="Thiamin diphosphate-binding fold (THDP-binding)"/>
    <property type="match status" value="1"/>
</dbReference>
<keyword evidence="2" id="KW-0560">Oxidoreductase</keyword>
<keyword evidence="6" id="KW-1185">Reference proteome</keyword>
<evidence type="ECO:0000313" key="6">
    <source>
        <dbReference type="Proteomes" id="UP000292445"/>
    </source>
</evidence>
<comment type="caution">
    <text evidence="5">The sequence shown here is derived from an EMBL/GenBank/DDBJ whole genome shotgun (WGS) entry which is preliminary data.</text>
</comment>
<evidence type="ECO:0000259" key="4">
    <source>
        <dbReference type="SMART" id="SM00861"/>
    </source>
</evidence>
<evidence type="ECO:0000256" key="1">
    <source>
        <dbReference type="ARBA" id="ARBA00001964"/>
    </source>
</evidence>
<dbReference type="EMBL" id="SGXC01000002">
    <property type="protein sequence ID" value="RZS81613.1"/>
    <property type="molecule type" value="Genomic_DNA"/>
</dbReference>
<dbReference type="Gene3D" id="3.40.50.970">
    <property type="match status" value="1"/>
</dbReference>
<dbReference type="AlphaFoldDB" id="A0A4Q7NF12"/>
<name>A0A4Q7NF12_9BURK</name>
<dbReference type="GO" id="GO:0016491">
    <property type="term" value="F:oxidoreductase activity"/>
    <property type="evidence" value="ECO:0007669"/>
    <property type="project" value="UniProtKB-KW"/>
</dbReference>
<accession>A0A4Q7NF12</accession>
<dbReference type="RefSeq" id="WP_130359506.1">
    <property type="nucleotide sequence ID" value="NZ_SGXC01000002.1"/>
</dbReference>
<protein>
    <submittedName>
        <fullName evidence="5">Pyruvate dehydrogenase E1 component beta subunit</fullName>
    </submittedName>
</protein>
<dbReference type="InterPro" id="IPR009014">
    <property type="entry name" value="Transketo_C/PFOR_II"/>
</dbReference>
<proteinExistence type="predicted"/>
<dbReference type="OrthoDB" id="9780894at2"/>
<dbReference type="CDD" id="cd07036">
    <property type="entry name" value="TPP_PYR_E1-PDHc-beta_like"/>
    <property type="match status" value="1"/>
</dbReference>
<dbReference type="InterPro" id="IPR029061">
    <property type="entry name" value="THDP-binding"/>
</dbReference>
<keyword evidence="3" id="KW-0786">Thiamine pyrophosphate</keyword>
<dbReference type="FunFam" id="3.40.50.970:FF:000001">
    <property type="entry name" value="Pyruvate dehydrogenase E1 beta subunit"/>
    <property type="match status" value="1"/>
</dbReference>
<sequence length="343" mass="36345">MPEAPSSTDAVPLSFGKAVNAALARALEDMPEVVLYGEDVGKPGGVFGVTKDLQRQAGAARVFDTPISETAMLGVAVGAAMSGLRPVVEIMWIDFSLVAMDQLVNQAANVRYVSAGRLAAPLTVRTQQGATPGSCAQHSQNLEALYAHIPGLRVGIPATAQDAYDMLLAAIRCDDPTLVIENRAMYHGDPQPVRLGSPIEDACGARLARQGGDLTVVAWGAMLFQALEAAARLAREGIEAEVINARWIAPFDWPALLASVGRTGRLLVVHEANVTGGFGAEIAARVQDELYGRLRAPVRRLGVADCRIPAAPHLQAALIPDAGRISQAARELVGEQRDRRTQP</sequence>
<dbReference type="Proteomes" id="UP000292445">
    <property type="component" value="Unassembled WGS sequence"/>
</dbReference>